<dbReference type="Pfam" id="PF00575">
    <property type="entry name" value="S1"/>
    <property type="match status" value="1"/>
</dbReference>
<dbReference type="OMA" id="TMRQPGL"/>
<comment type="function">
    <text evidence="4">DNA-dependent RNA polymerase (RNAP) catalyzes the transcription of DNA into RNA using the four ribonucleoside triphosphates as substrates.</text>
</comment>
<dbReference type="SUPFAM" id="SSF50249">
    <property type="entry name" value="Nucleic acid-binding proteins"/>
    <property type="match status" value="1"/>
</dbReference>
<comment type="catalytic activity">
    <reaction evidence="4">
        <text>RNA(n) + a ribonucleoside 5'-triphosphate = RNA(n+1) + diphosphate</text>
        <dbReference type="Rhea" id="RHEA:21248"/>
        <dbReference type="Rhea" id="RHEA-COMP:14527"/>
        <dbReference type="Rhea" id="RHEA-COMP:17342"/>
        <dbReference type="ChEBI" id="CHEBI:33019"/>
        <dbReference type="ChEBI" id="CHEBI:61557"/>
        <dbReference type="ChEBI" id="CHEBI:140395"/>
        <dbReference type="EC" id="2.7.7.6"/>
    </reaction>
</comment>
<keyword evidence="2 4" id="KW-0240">DNA-directed RNA polymerase</keyword>
<dbReference type="InterPro" id="IPR005576">
    <property type="entry name" value="Rpb7-like_N"/>
</dbReference>
<dbReference type="Gene3D" id="3.30.1490.120">
    <property type="entry name" value="RNA polymerase Rpb7-like, N-terminal domain"/>
    <property type="match status" value="1"/>
</dbReference>
<dbReference type="InterPro" id="IPR046399">
    <property type="entry name" value="RNApol_Rpo7"/>
</dbReference>
<keyword evidence="4" id="KW-0808">Transferase</keyword>
<evidence type="ECO:0000313" key="6">
    <source>
        <dbReference type="EMBL" id="RAP03303.1"/>
    </source>
</evidence>
<dbReference type="SUPFAM" id="SSF88798">
    <property type="entry name" value="N-terminal, heterodimerisation domain of RBP7 (RpoE)"/>
    <property type="match status" value="1"/>
</dbReference>
<dbReference type="PANTHER" id="PTHR12709">
    <property type="entry name" value="DNA-DIRECTED RNA POLYMERASE II, III"/>
    <property type="match status" value="1"/>
</dbReference>
<dbReference type="InterPro" id="IPR036898">
    <property type="entry name" value="RNA_pol_Rpb7-like_N_sf"/>
</dbReference>
<feature type="domain" description="S1 motif" evidence="5">
    <location>
        <begin position="82"/>
        <end position="166"/>
    </location>
</feature>
<dbReference type="EC" id="2.7.7.6" evidence="4"/>
<protein>
    <recommendedName>
        <fullName evidence="4">DNA-directed RNA polymerase subunit Rpo7</fullName>
        <ecNumber evidence="4">2.7.7.6</ecNumber>
    </recommendedName>
    <alternativeName>
        <fullName evidence="4">DNA-directed RNA polymerase subunit E</fullName>
    </alternativeName>
</protein>
<dbReference type="InterPro" id="IPR003029">
    <property type="entry name" value="S1_domain"/>
</dbReference>
<keyword evidence="4" id="KW-0963">Cytoplasm</keyword>
<evidence type="ECO:0000256" key="2">
    <source>
        <dbReference type="ARBA" id="ARBA00022478"/>
    </source>
</evidence>
<dbReference type="PANTHER" id="PTHR12709:SF4">
    <property type="entry name" value="DNA-DIRECTED RNA POLYMERASE II SUBUNIT RPB7"/>
    <property type="match status" value="1"/>
</dbReference>
<dbReference type="InterPro" id="IPR004519">
    <property type="entry name" value="RNAP_E/RPC8"/>
</dbReference>
<dbReference type="PROSITE" id="PS50126">
    <property type="entry name" value="S1"/>
    <property type="match status" value="1"/>
</dbReference>
<dbReference type="CDD" id="cd04331">
    <property type="entry name" value="RNAP_E_N"/>
    <property type="match status" value="1"/>
</dbReference>
<dbReference type="InterPro" id="IPR012340">
    <property type="entry name" value="NA-bd_OB-fold"/>
</dbReference>
<sequence>MYEIATIEDTVRVPPNMFDMPFEEVTATILNKQYVGKLDKKLGILVMVTEVIDHSEGKVVIGDGAAFYHVKFNALFYKPMLHEVIDGEVIEIIEFGAFVRIGPMDGLVHVSQITNDYINYDVKRGALLAKESNKSLDETDFVRARIVALSLKGNSTTDCKIGLTMRQPGLGRFEWIEEEKLKNMK</sequence>
<evidence type="ECO:0000256" key="4">
    <source>
        <dbReference type="HAMAP-Rule" id="MF_00865"/>
    </source>
</evidence>
<dbReference type="GO" id="GO:0003899">
    <property type="term" value="F:DNA-directed RNA polymerase activity"/>
    <property type="evidence" value="ECO:0007669"/>
    <property type="project" value="UniProtKB-UniRule"/>
</dbReference>
<keyword evidence="3 4" id="KW-0804">Transcription</keyword>
<dbReference type="GO" id="GO:0000428">
    <property type="term" value="C:DNA-directed RNA polymerase complex"/>
    <property type="evidence" value="ECO:0007669"/>
    <property type="project" value="UniProtKB-KW"/>
</dbReference>
<name>A0A328Q1A3_9EURY</name>
<comment type="caution">
    <text evidence="6">The sequence shown here is derived from an EMBL/GenBank/DDBJ whole genome shotgun (WGS) entry which is preliminary data.</text>
</comment>
<gene>
    <name evidence="4" type="primary">rpo7</name>
    <name evidence="4" type="synonym">rpoE</name>
    <name evidence="6" type="ORF">CA615_03020</name>
</gene>
<dbReference type="Proteomes" id="UP000248557">
    <property type="component" value="Unassembled WGS sequence"/>
</dbReference>
<dbReference type="AlphaFoldDB" id="A0A328Q1A3"/>
<proteinExistence type="inferred from homology"/>
<dbReference type="GO" id="GO:0005737">
    <property type="term" value="C:cytoplasm"/>
    <property type="evidence" value="ECO:0007669"/>
    <property type="project" value="UniProtKB-SubCell"/>
</dbReference>
<evidence type="ECO:0000256" key="1">
    <source>
        <dbReference type="ARBA" id="ARBA00009307"/>
    </source>
</evidence>
<dbReference type="Gene3D" id="2.40.50.140">
    <property type="entry name" value="Nucleic acid-binding proteins"/>
    <property type="match status" value="1"/>
</dbReference>
<dbReference type="Pfam" id="PF03876">
    <property type="entry name" value="SHS2_Rpb7-N"/>
    <property type="match status" value="1"/>
</dbReference>
<evidence type="ECO:0000313" key="7">
    <source>
        <dbReference type="Proteomes" id="UP000248557"/>
    </source>
</evidence>
<dbReference type="NCBIfam" id="TIGR00448">
    <property type="entry name" value="rpoE"/>
    <property type="match status" value="1"/>
</dbReference>
<comment type="domain">
    <text evidence="4">Forms 2 domains with an elongated structure; Rpo4 packs into the hinge region between the 2 domains.</text>
</comment>
<keyword evidence="4" id="KW-0548">Nucleotidyltransferase</keyword>
<reference evidence="6 7" key="1">
    <citation type="submission" date="2017-05" db="EMBL/GenBank/DDBJ databases">
        <title>Host range expansion of the Methanosphaera genus to humans and monogastric animals involves recent and extensive reduction in genome content.</title>
        <authorList>
            <person name="Hoedt E.C."/>
            <person name="Volmer J.G."/>
            <person name="Parks D.H."/>
            <person name="Rosewarne C.P."/>
            <person name="Denman S.E."/>
            <person name="Mcsweeney C.S."/>
            <person name="O Cuiv P."/>
            <person name="Hugenholtz P."/>
            <person name="Tyson G.W."/>
            <person name="Morrison M."/>
        </authorList>
    </citation>
    <scope>NUCLEOTIDE SEQUENCE [LARGE SCALE GENOMIC DNA]</scope>
    <source>
        <strain evidence="6 7">PA5</strain>
    </source>
</reference>
<dbReference type="SMART" id="SM00316">
    <property type="entry name" value="S1"/>
    <property type="match status" value="1"/>
</dbReference>
<dbReference type="EMBL" id="NGJK01000029">
    <property type="protein sequence ID" value="RAP03303.1"/>
    <property type="molecule type" value="Genomic_DNA"/>
</dbReference>
<organism evidence="6 7">
    <name type="scientific">Methanosphaera stadtmanae</name>
    <dbReference type="NCBI Taxonomy" id="2317"/>
    <lineage>
        <taxon>Archaea</taxon>
        <taxon>Methanobacteriati</taxon>
        <taxon>Methanobacteriota</taxon>
        <taxon>Methanomada group</taxon>
        <taxon>Methanobacteria</taxon>
        <taxon>Methanobacteriales</taxon>
        <taxon>Methanobacteriaceae</taxon>
        <taxon>Methanosphaera</taxon>
    </lineage>
</organism>
<comment type="subcellular location">
    <subcellularLocation>
        <location evidence="4">Cytoplasm</location>
    </subcellularLocation>
</comment>
<comment type="subunit">
    <text evidence="4">Part of the RNA polymerase complex. Forms a stalk with Rpo4 that extends from the main structure.</text>
</comment>
<dbReference type="GO" id="GO:0006352">
    <property type="term" value="P:DNA-templated transcription initiation"/>
    <property type="evidence" value="ECO:0007669"/>
    <property type="project" value="InterPro"/>
</dbReference>
<accession>A0A328Q1A3</accession>
<evidence type="ECO:0000256" key="3">
    <source>
        <dbReference type="ARBA" id="ARBA00023163"/>
    </source>
</evidence>
<evidence type="ECO:0000259" key="5">
    <source>
        <dbReference type="PROSITE" id="PS50126"/>
    </source>
</evidence>
<dbReference type="GO" id="GO:0003677">
    <property type="term" value="F:DNA binding"/>
    <property type="evidence" value="ECO:0007669"/>
    <property type="project" value="InterPro"/>
</dbReference>
<dbReference type="CDD" id="cd04460">
    <property type="entry name" value="S1_RpoE"/>
    <property type="match status" value="1"/>
</dbReference>
<dbReference type="NCBIfam" id="NF006333">
    <property type="entry name" value="PRK08563.1"/>
    <property type="match status" value="1"/>
</dbReference>
<dbReference type="InterPro" id="IPR045113">
    <property type="entry name" value="Rpb7-like"/>
</dbReference>
<comment type="similarity">
    <text evidence="1 4">Belongs to the eukaryotic RPB7/RPC8 RNA polymerase subunit family.</text>
</comment>
<dbReference type="HAMAP" id="MF_00865">
    <property type="entry name" value="RNApol_arch_Rpo7"/>
    <property type="match status" value="1"/>
</dbReference>